<dbReference type="Gene3D" id="1.10.260.40">
    <property type="entry name" value="lambda repressor-like DNA-binding domains"/>
    <property type="match status" value="1"/>
</dbReference>
<dbReference type="SUPFAM" id="SSF47413">
    <property type="entry name" value="lambda repressor-like DNA-binding domains"/>
    <property type="match status" value="1"/>
</dbReference>
<dbReference type="GO" id="GO:0003677">
    <property type="term" value="F:DNA binding"/>
    <property type="evidence" value="ECO:0007669"/>
    <property type="project" value="InterPro"/>
</dbReference>
<dbReference type="AlphaFoldDB" id="A0AAW3W812"/>
<feature type="domain" description="HTH cro/C1-type" evidence="1">
    <location>
        <begin position="16"/>
        <end position="78"/>
    </location>
</feature>
<evidence type="ECO:0000259" key="1">
    <source>
        <dbReference type="Pfam" id="PF13443"/>
    </source>
</evidence>
<accession>A0AAW3W812</accession>
<dbReference type="Pfam" id="PF13443">
    <property type="entry name" value="HTH_26"/>
    <property type="match status" value="1"/>
</dbReference>
<reference evidence="2" key="2">
    <citation type="journal article" date="2022" name="Nat. Biotechnol.">
        <title>Carbon-negative production of acetone and isopropanol by gas fermentation at industrial pilot scale.</title>
        <authorList>
            <person name="Liew F.E."/>
            <person name="Nogle R."/>
            <person name="Abdalla T."/>
            <person name="Rasor B.J."/>
            <person name="Canter C."/>
            <person name="Jensen R.O."/>
            <person name="Wang L."/>
            <person name="Strutz J."/>
            <person name="Chirania P."/>
            <person name="De Tissera S."/>
            <person name="Mueller A.P."/>
            <person name="Ruan Z."/>
            <person name="Gao A."/>
            <person name="Tran L."/>
            <person name="Engle N.L."/>
            <person name="Bromley J.C."/>
            <person name="Daniell J."/>
            <person name="Conrado R."/>
            <person name="Tschaplinski T.J."/>
            <person name="Giannone R.J."/>
            <person name="Hettich R.L."/>
            <person name="Karim A.S."/>
            <person name="Simpson S.D."/>
            <person name="Brown S.D."/>
            <person name="Leang C."/>
            <person name="Jewett M.C."/>
            <person name="Kopke M."/>
        </authorList>
    </citation>
    <scope>NUCLEOTIDE SEQUENCE</scope>
    <source>
        <strain evidence="2">DJ015</strain>
    </source>
</reference>
<organism evidence="2 3">
    <name type="scientific">Clostridium beijerinckii</name>
    <name type="common">Clostridium MP</name>
    <dbReference type="NCBI Taxonomy" id="1520"/>
    <lineage>
        <taxon>Bacteria</taxon>
        <taxon>Bacillati</taxon>
        <taxon>Bacillota</taxon>
        <taxon>Clostridia</taxon>
        <taxon>Eubacteriales</taxon>
        <taxon>Clostridiaceae</taxon>
        <taxon>Clostridium</taxon>
    </lineage>
</organism>
<gene>
    <name evidence="2" type="ORF">HGI39_09945</name>
</gene>
<name>A0AAW3W812_CLOBE</name>
<dbReference type="InterPro" id="IPR010982">
    <property type="entry name" value="Lambda_DNA-bd_dom_sf"/>
</dbReference>
<proteinExistence type="predicted"/>
<comment type="caution">
    <text evidence="2">The sequence shown here is derived from an EMBL/GenBank/DDBJ whole genome shotgun (WGS) entry which is preliminary data.</text>
</comment>
<reference evidence="2" key="1">
    <citation type="submission" date="2020-04" db="EMBL/GenBank/DDBJ databases">
        <authorList>
            <person name="Brown S."/>
        </authorList>
    </citation>
    <scope>NUCLEOTIDE SEQUENCE</scope>
    <source>
        <strain evidence="2">DJ015</strain>
    </source>
</reference>
<evidence type="ECO:0000313" key="3">
    <source>
        <dbReference type="Proteomes" id="UP001194098"/>
    </source>
</evidence>
<protein>
    <submittedName>
        <fullName evidence="2">Helix-turn-helix transcriptional regulator</fullName>
    </submittedName>
</protein>
<dbReference type="Proteomes" id="UP001194098">
    <property type="component" value="Unassembled WGS sequence"/>
</dbReference>
<evidence type="ECO:0000313" key="2">
    <source>
        <dbReference type="EMBL" id="MBC2475026.1"/>
    </source>
</evidence>
<dbReference type="EMBL" id="JABAGV010000021">
    <property type="protein sequence ID" value="MBC2475026.1"/>
    <property type="molecule type" value="Genomic_DNA"/>
</dbReference>
<sequence length="121" mass="13800">MTIDNLFDNRKAVGSKLLEIMKSKGHTKVSFSKVTGISRPTLNNLFKGETDNKTTFTTHITKIIETVNITLEEIINYNENKIAQNVAVFSDNAPTEHEHDPKAKEMFNVLDDILHLCELYY</sequence>
<dbReference type="InterPro" id="IPR001387">
    <property type="entry name" value="Cro/C1-type_HTH"/>
</dbReference>